<keyword evidence="2 5" id="KW-0378">Hydrolase</keyword>
<dbReference type="Gene3D" id="3.40.50.1000">
    <property type="entry name" value="HAD superfamily/HAD-like"/>
    <property type="match status" value="1"/>
</dbReference>
<dbReference type="InterPro" id="IPR051400">
    <property type="entry name" value="HAD-like_hydrolase"/>
</dbReference>
<feature type="region of interest" description="Disordered" evidence="4">
    <location>
        <begin position="1"/>
        <end position="67"/>
    </location>
</feature>
<dbReference type="SUPFAM" id="SSF56784">
    <property type="entry name" value="HAD-like"/>
    <property type="match status" value="1"/>
</dbReference>
<dbReference type="PANTHER" id="PTHR46470">
    <property type="entry name" value="N-ACYLNEURAMINATE-9-PHOSPHATASE"/>
    <property type="match status" value="1"/>
</dbReference>
<evidence type="ECO:0000256" key="3">
    <source>
        <dbReference type="ARBA" id="ARBA00022842"/>
    </source>
</evidence>
<proteinExistence type="predicted"/>
<sequence>MEKPEASSWTDRGPRSRSRRSTSRRTGLASAAKISSSEDDDDGDGGGGVDAAGGRDAGGDGDWGPAAVGVTSTAPSYVGNFLPVILGGFTDRKRAGNTTQSRWGLVIRAILFDLDETLFDHRRAVAHAATRWTESVCPGHELLPEAPALWLDLEDKHVPAWQAGECSFAEQRRRRLRDFCRRLGLPAPSDPDTAFAGFLTHYESAWTAFADVAETLDALTALDDAPALGVLTNGVALQQEAKLRSIGLMDRMEVVLTPDTLGAFKPASQCYHTAAAKLGLRPQEVLMVGDNLLLDAVAPTLAGMHGVWLDRYRAEPGASSPAVTRITTLRDLPDVLAALRPRLLGPSRAA</sequence>
<evidence type="ECO:0000256" key="2">
    <source>
        <dbReference type="ARBA" id="ARBA00022801"/>
    </source>
</evidence>
<dbReference type="GO" id="GO:0016787">
    <property type="term" value="F:hydrolase activity"/>
    <property type="evidence" value="ECO:0007669"/>
    <property type="project" value="UniProtKB-KW"/>
</dbReference>
<evidence type="ECO:0000256" key="1">
    <source>
        <dbReference type="ARBA" id="ARBA00001946"/>
    </source>
</evidence>
<dbReference type="Pfam" id="PF00702">
    <property type="entry name" value="Hydrolase"/>
    <property type="match status" value="1"/>
</dbReference>
<evidence type="ECO:0000313" key="6">
    <source>
        <dbReference type="Proteomes" id="UP000316541"/>
    </source>
</evidence>
<name>A0A544YK93_9ACTN</name>
<dbReference type="EMBL" id="VIRM01000049">
    <property type="protein sequence ID" value="TQS17198.1"/>
    <property type="molecule type" value="Genomic_DNA"/>
</dbReference>
<dbReference type="PANTHER" id="PTHR46470:SF4">
    <property type="entry name" value="5-AMINO-6-(5-PHOSPHO-D-RIBITYLAMINO)URACIL PHOSPHATASE YIGB"/>
    <property type="match status" value="1"/>
</dbReference>
<evidence type="ECO:0000256" key="4">
    <source>
        <dbReference type="SAM" id="MobiDB-lite"/>
    </source>
</evidence>
<dbReference type="AlphaFoldDB" id="A0A544YK93"/>
<dbReference type="SFLD" id="SFLDG01129">
    <property type="entry name" value="C1.5:_HAD__Beta-PGM__Phosphata"/>
    <property type="match status" value="1"/>
</dbReference>
<accession>A0A544YK93</accession>
<evidence type="ECO:0000313" key="5">
    <source>
        <dbReference type="EMBL" id="TQS17198.1"/>
    </source>
</evidence>
<dbReference type="InterPro" id="IPR023214">
    <property type="entry name" value="HAD_sf"/>
</dbReference>
<dbReference type="PRINTS" id="PR00413">
    <property type="entry name" value="HADHALOGNASE"/>
</dbReference>
<dbReference type="Gene3D" id="1.20.120.1600">
    <property type="match status" value="1"/>
</dbReference>
<dbReference type="InterPro" id="IPR006439">
    <property type="entry name" value="HAD-SF_hydro_IA"/>
</dbReference>
<comment type="caution">
    <text evidence="5">The sequence shown here is derived from an EMBL/GenBank/DDBJ whole genome shotgun (WGS) entry which is preliminary data.</text>
</comment>
<reference evidence="5 6" key="1">
    <citation type="submission" date="2019-07" db="EMBL/GenBank/DDBJ databases">
        <title>Microbispora hainanensis DSM 45428.</title>
        <authorList>
            <person name="Thawai C."/>
        </authorList>
    </citation>
    <scope>NUCLEOTIDE SEQUENCE [LARGE SCALE GENOMIC DNA]</scope>
    <source>
        <strain evidence="5 6">DSM 45428</strain>
    </source>
</reference>
<protein>
    <submittedName>
        <fullName evidence="5">HAD family hydrolase</fullName>
    </submittedName>
</protein>
<comment type="cofactor">
    <cofactor evidence="1">
        <name>Mg(2+)</name>
        <dbReference type="ChEBI" id="CHEBI:18420"/>
    </cofactor>
</comment>
<organism evidence="5 6">
    <name type="scientific">Microbispora hainanensis</name>
    <dbReference type="NCBI Taxonomy" id="568844"/>
    <lineage>
        <taxon>Bacteria</taxon>
        <taxon>Bacillati</taxon>
        <taxon>Actinomycetota</taxon>
        <taxon>Actinomycetes</taxon>
        <taxon>Streptosporangiales</taxon>
        <taxon>Streptosporangiaceae</taxon>
        <taxon>Microbispora</taxon>
    </lineage>
</organism>
<dbReference type="InterPro" id="IPR036412">
    <property type="entry name" value="HAD-like_sf"/>
</dbReference>
<keyword evidence="3" id="KW-0460">Magnesium</keyword>
<gene>
    <name evidence="5" type="ORF">FLX08_30710</name>
</gene>
<dbReference type="GO" id="GO:0044281">
    <property type="term" value="P:small molecule metabolic process"/>
    <property type="evidence" value="ECO:0007669"/>
    <property type="project" value="UniProtKB-ARBA"/>
</dbReference>
<dbReference type="Proteomes" id="UP000316541">
    <property type="component" value="Unassembled WGS sequence"/>
</dbReference>
<dbReference type="SFLD" id="SFLDS00003">
    <property type="entry name" value="Haloacid_Dehalogenase"/>
    <property type="match status" value="1"/>
</dbReference>